<dbReference type="Proteomes" id="UP000244336">
    <property type="component" value="Chromosome 4"/>
</dbReference>
<name>A0A2T7E1U7_9POAL</name>
<evidence type="ECO:0000313" key="3">
    <source>
        <dbReference type="Proteomes" id="UP000244336"/>
    </source>
</evidence>
<accession>A0A2T7E1U7</accession>
<reference evidence="2 3" key="1">
    <citation type="submission" date="2018-04" db="EMBL/GenBank/DDBJ databases">
        <title>WGS assembly of Panicum hallii var. hallii HAL2.</title>
        <authorList>
            <person name="Lovell J."/>
            <person name="Jenkins J."/>
            <person name="Lowry D."/>
            <person name="Mamidi S."/>
            <person name="Sreedasyam A."/>
            <person name="Weng X."/>
            <person name="Barry K."/>
            <person name="Bonette J."/>
            <person name="Campitelli B."/>
            <person name="Daum C."/>
            <person name="Gordon S."/>
            <person name="Gould B."/>
            <person name="Lipzen A."/>
            <person name="MacQueen A."/>
            <person name="Palacio-Mejia J."/>
            <person name="Plott C."/>
            <person name="Shakirov E."/>
            <person name="Shu S."/>
            <person name="Yoshinaga Y."/>
            <person name="Zane M."/>
            <person name="Rokhsar D."/>
            <person name="Grimwood J."/>
            <person name="Schmutz J."/>
            <person name="Juenger T."/>
        </authorList>
    </citation>
    <scope>NUCLEOTIDE SEQUENCE [LARGE SCALE GENOMIC DNA]</scope>
    <source>
        <strain evidence="3">cv. HAL2</strain>
    </source>
</reference>
<feature type="compositionally biased region" description="Basic residues" evidence="1">
    <location>
        <begin position="67"/>
        <end position="79"/>
    </location>
</feature>
<feature type="compositionally biased region" description="Low complexity" evidence="1">
    <location>
        <begin position="53"/>
        <end position="66"/>
    </location>
</feature>
<dbReference type="Gramene" id="PUZ61819">
    <property type="protein sequence ID" value="PUZ61819"/>
    <property type="gene ID" value="GQ55_4G308200"/>
</dbReference>
<evidence type="ECO:0000313" key="2">
    <source>
        <dbReference type="EMBL" id="PUZ61819.1"/>
    </source>
</evidence>
<keyword evidence="3" id="KW-1185">Reference proteome</keyword>
<dbReference type="AlphaFoldDB" id="A0A2T7E1U7"/>
<gene>
    <name evidence="2" type="ORF">GQ55_4G308200</name>
</gene>
<feature type="region of interest" description="Disordered" evidence="1">
    <location>
        <begin position="53"/>
        <end position="79"/>
    </location>
</feature>
<evidence type="ECO:0000256" key="1">
    <source>
        <dbReference type="SAM" id="MobiDB-lite"/>
    </source>
</evidence>
<protein>
    <submittedName>
        <fullName evidence="2">Uncharacterized protein</fullName>
    </submittedName>
</protein>
<proteinExistence type="predicted"/>
<dbReference type="EMBL" id="CM009752">
    <property type="protein sequence ID" value="PUZ61819.1"/>
    <property type="molecule type" value="Genomic_DNA"/>
</dbReference>
<organism evidence="2 3">
    <name type="scientific">Panicum hallii var. hallii</name>
    <dbReference type="NCBI Taxonomy" id="1504633"/>
    <lineage>
        <taxon>Eukaryota</taxon>
        <taxon>Viridiplantae</taxon>
        <taxon>Streptophyta</taxon>
        <taxon>Embryophyta</taxon>
        <taxon>Tracheophyta</taxon>
        <taxon>Spermatophyta</taxon>
        <taxon>Magnoliopsida</taxon>
        <taxon>Liliopsida</taxon>
        <taxon>Poales</taxon>
        <taxon>Poaceae</taxon>
        <taxon>PACMAD clade</taxon>
        <taxon>Panicoideae</taxon>
        <taxon>Panicodae</taxon>
        <taxon>Paniceae</taxon>
        <taxon>Panicinae</taxon>
        <taxon>Panicum</taxon>
        <taxon>Panicum sect. Panicum</taxon>
    </lineage>
</organism>
<sequence length="182" mass="19980">MAHLPRASRAELTDPPVAFRAHATCRRGEAGERIPPRLFLEIASLPSAPPAEIASEARTPTVSSRAVRSRGARTGRRRPARARWLALPVRRGLERQVYARRQAPWRTNKRYRRTYPVIGLPCTFRLARGFTARRKELGRSPEPGPPAPAGVAGAVVRVARRGGEAVAALPGRFSATERPPGF</sequence>